<evidence type="ECO:0000313" key="6">
    <source>
        <dbReference type="Proteomes" id="UP001523216"/>
    </source>
</evidence>
<evidence type="ECO:0000313" key="5">
    <source>
        <dbReference type="EMBL" id="MCM4079193.1"/>
    </source>
</evidence>
<comment type="similarity">
    <text evidence="1">Belongs to the bacterial sugar transferase family.</text>
</comment>
<accession>A0ABT0XZH5</accession>
<dbReference type="Pfam" id="PF02397">
    <property type="entry name" value="Bac_transf"/>
    <property type="match status" value="1"/>
</dbReference>
<sequence>MKLLWDFSNQLAAAVALILLSPVILGIALWIRIADGPGVLFAQDRAGLRGRPFRMLKFRSMVHDSVAMSAKLGIDDPFGLVENDPRITRCGRFLRRTSLDELPQLLNVLTGRMLLVGPRPDVLPQVANYSPLDARRLEVKPGITGWAQVNGRDDIDWPQRFILDRWYVDNWSPALDLRIIWRTFADLRRGEPPVHVDTLNIDRARTGDAPSVRLGIPAPREAEQPQDAQRAA</sequence>
<keyword evidence="3" id="KW-0472">Membrane</keyword>
<gene>
    <name evidence="5" type="ORF">LXN57_16585</name>
</gene>
<evidence type="ECO:0000256" key="3">
    <source>
        <dbReference type="SAM" id="Phobius"/>
    </source>
</evidence>
<dbReference type="PANTHER" id="PTHR30576:SF8">
    <property type="entry name" value="UNDECAPRENYL-PHOSPHATE GALACTOSE PHOSPHOTRANSFERASE"/>
    <property type="match status" value="1"/>
</dbReference>
<reference evidence="5 6" key="1">
    <citation type="submission" date="2022-06" db="EMBL/GenBank/DDBJ databases">
        <title>Actinoplanes abujensis sp. nov., isolated from Nigerian arid soil.</title>
        <authorList>
            <person name="Ding P."/>
        </authorList>
    </citation>
    <scope>NUCLEOTIDE SEQUENCE [LARGE SCALE GENOMIC DNA]</scope>
    <source>
        <strain evidence="6">TRM88002</strain>
    </source>
</reference>
<evidence type="ECO:0000256" key="1">
    <source>
        <dbReference type="ARBA" id="ARBA00006464"/>
    </source>
</evidence>
<feature type="domain" description="Bacterial sugar transferase" evidence="4">
    <location>
        <begin position="10"/>
        <end position="185"/>
    </location>
</feature>
<keyword evidence="6" id="KW-1185">Reference proteome</keyword>
<feature type="transmembrane region" description="Helical" evidence="3">
    <location>
        <begin position="12"/>
        <end position="31"/>
    </location>
</feature>
<comment type="caution">
    <text evidence="5">The sequence shown here is derived from an EMBL/GenBank/DDBJ whole genome shotgun (WGS) entry which is preliminary data.</text>
</comment>
<name>A0ABT0XZH5_9ACTN</name>
<evidence type="ECO:0000259" key="4">
    <source>
        <dbReference type="Pfam" id="PF02397"/>
    </source>
</evidence>
<dbReference type="GO" id="GO:0016740">
    <property type="term" value="F:transferase activity"/>
    <property type="evidence" value="ECO:0007669"/>
    <property type="project" value="UniProtKB-KW"/>
</dbReference>
<organism evidence="5 6">
    <name type="scientific">Paractinoplanes hotanensis</name>
    <dbReference type="NCBI Taxonomy" id="2906497"/>
    <lineage>
        <taxon>Bacteria</taxon>
        <taxon>Bacillati</taxon>
        <taxon>Actinomycetota</taxon>
        <taxon>Actinomycetes</taxon>
        <taxon>Micromonosporales</taxon>
        <taxon>Micromonosporaceae</taxon>
        <taxon>Paractinoplanes</taxon>
    </lineage>
</organism>
<proteinExistence type="inferred from homology"/>
<keyword evidence="3" id="KW-0812">Transmembrane</keyword>
<dbReference type="PANTHER" id="PTHR30576">
    <property type="entry name" value="COLANIC BIOSYNTHESIS UDP-GLUCOSE LIPID CARRIER TRANSFERASE"/>
    <property type="match status" value="1"/>
</dbReference>
<evidence type="ECO:0000256" key="2">
    <source>
        <dbReference type="SAM" id="MobiDB-lite"/>
    </source>
</evidence>
<dbReference type="Proteomes" id="UP001523216">
    <property type="component" value="Unassembled WGS sequence"/>
</dbReference>
<keyword evidence="3" id="KW-1133">Transmembrane helix</keyword>
<protein>
    <submittedName>
        <fullName evidence="5">Sugar transferase</fullName>
    </submittedName>
</protein>
<dbReference type="EMBL" id="JAMQOL010000020">
    <property type="protein sequence ID" value="MCM4079193.1"/>
    <property type="molecule type" value="Genomic_DNA"/>
</dbReference>
<dbReference type="InterPro" id="IPR003362">
    <property type="entry name" value="Bact_transf"/>
</dbReference>
<keyword evidence="5" id="KW-0808">Transferase</keyword>
<feature type="region of interest" description="Disordered" evidence="2">
    <location>
        <begin position="210"/>
        <end position="232"/>
    </location>
</feature>
<dbReference type="RefSeq" id="WP_251799061.1">
    <property type="nucleotide sequence ID" value="NZ_JAMQOL010000020.1"/>
</dbReference>